<sequence length="175" mass="19564">MRPAGWFRAYSSLVRFLACMRAMATVSPNSIWIAVEVTGARTNGQSSRSRGKETCLSHSLETLIQRRSSHKIRHLYLWHREQLLSDTTLGEHHYNVLVPTMPMSPCRASVGWVEEHGLGACGDFNLADLLGYEAAHPFPGEEDDPLAIQQKLREVLELTVINVLEKNNPNNASAL</sequence>
<name>A0A8T0IPU5_CERPU</name>
<dbReference type="Proteomes" id="UP000822688">
    <property type="component" value="Chromosome 3"/>
</dbReference>
<evidence type="ECO:0000313" key="2">
    <source>
        <dbReference type="EMBL" id="KAG0585067.1"/>
    </source>
</evidence>
<feature type="chain" id="PRO_5035739315" evidence="1">
    <location>
        <begin position="25"/>
        <end position="175"/>
    </location>
</feature>
<feature type="signal peptide" evidence="1">
    <location>
        <begin position="1"/>
        <end position="24"/>
    </location>
</feature>
<reference evidence="2" key="1">
    <citation type="submission" date="2020-06" db="EMBL/GenBank/DDBJ databases">
        <title>WGS assembly of Ceratodon purpureus strain R40.</title>
        <authorList>
            <person name="Carey S.B."/>
            <person name="Jenkins J."/>
            <person name="Shu S."/>
            <person name="Lovell J.T."/>
            <person name="Sreedasyam A."/>
            <person name="Maumus F."/>
            <person name="Tiley G.P."/>
            <person name="Fernandez-Pozo N."/>
            <person name="Barry K."/>
            <person name="Chen C."/>
            <person name="Wang M."/>
            <person name="Lipzen A."/>
            <person name="Daum C."/>
            <person name="Saski C.A."/>
            <person name="Payton A.C."/>
            <person name="Mcbreen J.C."/>
            <person name="Conrad R.E."/>
            <person name="Kollar L.M."/>
            <person name="Olsson S."/>
            <person name="Huttunen S."/>
            <person name="Landis J.B."/>
            <person name="Wickett N.J."/>
            <person name="Johnson M.G."/>
            <person name="Rensing S.A."/>
            <person name="Grimwood J."/>
            <person name="Schmutz J."/>
            <person name="Mcdaniel S.F."/>
        </authorList>
    </citation>
    <scope>NUCLEOTIDE SEQUENCE</scope>
    <source>
        <strain evidence="2">R40</strain>
    </source>
</reference>
<dbReference type="EMBL" id="CM026423">
    <property type="protein sequence ID" value="KAG0585067.1"/>
    <property type="molecule type" value="Genomic_DNA"/>
</dbReference>
<accession>A0A8T0IPU5</accession>
<comment type="caution">
    <text evidence="2">The sequence shown here is derived from an EMBL/GenBank/DDBJ whole genome shotgun (WGS) entry which is preliminary data.</text>
</comment>
<organism evidence="2 3">
    <name type="scientific">Ceratodon purpureus</name>
    <name type="common">Fire moss</name>
    <name type="synonym">Dicranum purpureum</name>
    <dbReference type="NCBI Taxonomy" id="3225"/>
    <lineage>
        <taxon>Eukaryota</taxon>
        <taxon>Viridiplantae</taxon>
        <taxon>Streptophyta</taxon>
        <taxon>Embryophyta</taxon>
        <taxon>Bryophyta</taxon>
        <taxon>Bryophytina</taxon>
        <taxon>Bryopsida</taxon>
        <taxon>Dicranidae</taxon>
        <taxon>Pseudoditrichales</taxon>
        <taxon>Ditrichaceae</taxon>
        <taxon>Ceratodon</taxon>
    </lineage>
</organism>
<protein>
    <submittedName>
        <fullName evidence="2">Uncharacterized protein</fullName>
    </submittedName>
</protein>
<evidence type="ECO:0000313" key="3">
    <source>
        <dbReference type="Proteomes" id="UP000822688"/>
    </source>
</evidence>
<gene>
    <name evidence="2" type="ORF">KC19_3G255100</name>
</gene>
<proteinExistence type="predicted"/>
<keyword evidence="1" id="KW-0732">Signal</keyword>
<evidence type="ECO:0000256" key="1">
    <source>
        <dbReference type="SAM" id="SignalP"/>
    </source>
</evidence>
<keyword evidence="3" id="KW-1185">Reference proteome</keyword>
<dbReference type="AlphaFoldDB" id="A0A8T0IPU5"/>